<feature type="transmembrane region" description="Helical" evidence="7">
    <location>
        <begin position="187"/>
        <end position="210"/>
    </location>
</feature>
<dbReference type="STRING" id="1499967.U27_00059"/>
<evidence type="ECO:0000256" key="2">
    <source>
        <dbReference type="ARBA" id="ARBA00022448"/>
    </source>
</evidence>
<keyword evidence="10" id="KW-1185">Reference proteome</keyword>
<dbReference type="Pfam" id="PF00528">
    <property type="entry name" value="BPD_transp_1"/>
    <property type="match status" value="1"/>
</dbReference>
<dbReference type="HOGENOM" id="CLU_016047_1_1_0"/>
<dbReference type="GO" id="GO:0005886">
    <property type="term" value="C:plasma membrane"/>
    <property type="evidence" value="ECO:0007669"/>
    <property type="project" value="UniProtKB-SubCell"/>
</dbReference>
<comment type="subcellular location">
    <subcellularLocation>
        <location evidence="1 7">Cell membrane</location>
        <topology evidence="1 7">Multi-pass membrane protein</topology>
    </subcellularLocation>
</comment>
<keyword evidence="5 7" id="KW-1133">Transmembrane helix</keyword>
<keyword evidence="3" id="KW-1003">Cell membrane</keyword>
<dbReference type="eggNOG" id="COG0395">
    <property type="taxonomic scope" value="Bacteria"/>
</dbReference>
<evidence type="ECO:0000256" key="6">
    <source>
        <dbReference type="ARBA" id="ARBA00023136"/>
    </source>
</evidence>
<evidence type="ECO:0000313" key="9">
    <source>
        <dbReference type="EMBL" id="GAK60168.1"/>
    </source>
</evidence>
<evidence type="ECO:0000256" key="4">
    <source>
        <dbReference type="ARBA" id="ARBA00022692"/>
    </source>
</evidence>
<evidence type="ECO:0000259" key="8">
    <source>
        <dbReference type="PROSITE" id="PS50928"/>
    </source>
</evidence>
<dbReference type="InterPro" id="IPR035906">
    <property type="entry name" value="MetI-like_sf"/>
</dbReference>
<dbReference type="GO" id="GO:0055085">
    <property type="term" value="P:transmembrane transport"/>
    <property type="evidence" value="ECO:0007669"/>
    <property type="project" value="InterPro"/>
</dbReference>
<dbReference type="Proteomes" id="UP000030661">
    <property type="component" value="Unassembled WGS sequence"/>
</dbReference>
<dbReference type="PANTHER" id="PTHR43744:SF2">
    <property type="entry name" value="ARABINOOLIGOSACCHARIDES TRANSPORT SYSTEM PERMEASE PROTEIN ARAQ"/>
    <property type="match status" value="1"/>
</dbReference>
<dbReference type="PANTHER" id="PTHR43744">
    <property type="entry name" value="ABC TRANSPORTER PERMEASE PROTEIN MG189-RELATED-RELATED"/>
    <property type="match status" value="1"/>
</dbReference>
<dbReference type="Gene3D" id="1.10.3720.10">
    <property type="entry name" value="MetI-like"/>
    <property type="match status" value="1"/>
</dbReference>
<feature type="transmembrane region" description="Helical" evidence="7">
    <location>
        <begin position="145"/>
        <end position="166"/>
    </location>
</feature>
<feature type="transmembrane region" description="Helical" evidence="7">
    <location>
        <begin position="12"/>
        <end position="37"/>
    </location>
</feature>
<feature type="transmembrane region" description="Helical" evidence="7">
    <location>
        <begin position="245"/>
        <end position="266"/>
    </location>
</feature>
<feature type="transmembrane region" description="Helical" evidence="7">
    <location>
        <begin position="81"/>
        <end position="105"/>
    </location>
</feature>
<evidence type="ECO:0000256" key="1">
    <source>
        <dbReference type="ARBA" id="ARBA00004651"/>
    </source>
</evidence>
<evidence type="ECO:0000256" key="7">
    <source>
        <dbReference type="RuleBase" id="RU363032"/>
    </source>
</evidence>
<sequence>MKAAKSDRVQRVGLFLLFAILAILALFPFYCLFLGSFKPTTELLRYGLNVKLQPELWSLENYKHLFTAEGSRYWYWYRNSLVLTTLQTVASLFFSAFVGYGLAIYQFKGRNLLFGLVLFTMMIPLEILILPLYKTMIFFRLINTYPGVILPFVVTPFAVFFFRQYALGLPKDLLDAARIDGCTEFGAYFRVMMPLMLPAFGAMAILQALFSWNSLLWPLIVLRTTEMFTLPIGLASLLSPYGNNYMMLMSGAVLSVLPILILFLLFQRAFMAGLTIGAVKG</sequence>
<evidence type="ECO:0000256" key="5">
    <source>
        <dbReference type="ARBA" id="ARBA00022989"/>
    </source>
</evidence>
<evidence type="ECO:0000256" key="3">
    <source>
        <dbReference type="ARBA" id="ARBA00022475"/>
    </source>
</evidence>
<comment type="similarity">
    <text evidence="7">Belongs to the binding-protein-dependent transport system permease family.</text>
</comment>
<organism evidence="9">
    <name type="scientific">Vecturithrix granuli</name>
    <dbReference type="NCBI Taxonomy" id="1499967"/>
    <lineage>
        <taxon>Bacteria</taxon>
        <taxon>Candidatus Moduliflexota</taxon>
        <taxon>Candidatus Vecturitrichia</taxon>
        <taxon>Candidatus Vecturitrichales</taxon>
        <taxon>Candidatus Vecturitrichaceae</taxon>
        <taxon>Candidatus Vecturithrix</taxon>
    </lineage>
</organism>
<reference evidence="9" key="1">
    <citation type="journal article" date="2015" name="PeerJ">
        <title>First genomic representation of candidate bacterial phylum KSB3 points to enhanced environmental sensing as a trigger of wastewater bulking.</title>
        <authorList>
            <person name="Sekiguchi Y."/>
            <person name="Ohashi A."/>
            <person name="Parks D.H."/>
            <person name="Yamauchi T."/>
            <person name="Tyson G.W."/>
            <person name="Hugenholtz P."/>
        </authorList>
    </citation>
    <scope>NUCLEOTIDE SEQUENCE [LARGE SCALE GENOMIC DNA]</scope>
</reference>
<feature type="transmembrane region" description="Helical" evidence="7">
    <location>
        <begin position="112"/>
        <end position="133"/>
    </location>
</feature>
<keyword evidence="2 7" id="KW-0813">Transport</keyword>
<dbReference type="PROSITE" id="PS50928">
    <property type="entry name" value="ABC_TM1"/>
    <property type="match status" value="1"/>
</dbReference>
<dbReference type="EMBL" id="DF820472">
    <property type="protein sequence ID" value="GAK60168.1"/>
    <property type="molecule type" value="Genomic_DNA"/>
</dbReference>
<protein>
    <submittedName>
        <fullName evidence="9">AraQ protein</fullName>
    </submittedName>
</protein>
<feature type="domain" description="ABC transmembrane type-1" evidence="8">
    <location>
        <begin position="77"/>
        <end position="266"/>
    </location>
</feature>
<dbReference type="SUPFAM" id="SSF161098">
    <property type="entry name" value="MetI-like"/>
    <property type="match status" value="1"/>
</dbReference>
<keyword evidence="6 7" id="KW-0472">Membrane</keyword>
<name>A0A081C6G3_VECG1</name>
<gene>
    <name evidence="9" type="ORF">U27_00059</name>
</gene>
<proteinExistence type="inferred from homology"/>
<dbReference type="CDD" id="cd06261">
    <property type="entry name" value="TM_PBP2"/>
    <property type="match status" value="1"/>
</dbReference>
<keyword evidence="4 7" id="KW-0812">Transmembrane</keyword>
<dbReference type="AlphaFoldDB" id="A0A081C6G3"/>
<dbReference type="InterPro" id="IPR000515">
    <property type="entry name" value="MetI-like"/>
</dbReference>
<accession>A0A081C6G3</accession>
<evidence type="ECO:0000313" key="10">
    <source>
        <dbReference type="Proteomes" id="UP000030661"/>
    </source>
</evidence>